<dbReference type="AlphaFoldDB" id="G8PEB6"/>
<dbReference type="HOGENOM" id="CLU_045011_13_3_9"/>
<proteinExistence type="predicted"/>
<dbReference type="Proteomes" id="UP000005444">
    <property type="component" value="Chromosome"/>
</dbReference>
<dbReference type="InterPro" id="IPR006439">
    <property type="entry name" value="HAD-SF_hydro_IA"/>
</dbReference>
<dbReference type="InterPro" id="IPR023198">
    <property type="entry name" value="PGP-like_dom2"/>
</dbReference>
<dbReference type="eggNOG" id="COG0637">
    <property type="taxonomic scope" value="Bacteria"/>
</dbReference>
<dbReference type="InterPro" id="IPR036412">
    <property type="entry name" value="HAD-like_sf"/>
</dbReference>
<gene>
    <name evidence="1" type="ordered locus">PECL_41</name>
</gene>
<keyword evidence="2" id="KW-1185">Reference proteome</keyword>
<dbReference type="PANTHER" id="PTHR43434">
    <property type="entry name" value="PHOSPHOGLYCOLATE PHOSPHATASE"/>
    <property type="match status" value="1"/>
</dbReference>
<organism evidence="1 2">
    <name type="scientific">Pediococcus claussenii (strain ATCC BAA-344 / DSM 14800 / JCM 18046 / KCTC 3811 / LMG 21948 / P06)</name>
    <dbReference type="NCBI Taxonomy" id="701521"/>
    <lineage>
        <taxon>Bacteria</taxon>
        <taxon>Bacillati</taxon>
        <taxon>Bacillota</taxon>
        <taxon>Bacilli</taxon>
        <taxon>Lactobacillales</taxon>
        <taxon>Lactobacillaceae</taxon>
        <taxon>Pediococcus</taxon>
    </lineage>
</organism>
<evidence type="ECO:0000313" key="2">
    <source>
        <dbReference type="Proteomes" id="UP000005444"/>
    </source>
</evidence>
<dbReference type="CDD" id="cd07505">
    <property type="entry name" value="HAD_BPGM-like"/>
    <property type="match status" value="1"/>
</dbReference>
<dbReference type="EMBL" id="CP003137">
    <property type="protein sequence ID" value="AEV94377.1"/>
    <property type="molecule type" value="Genomic_DNA"/>
</dbReference>
<reference evidence="1 2" key="1">
    <citation type="journal article" date="2012" name="J. Bacteriol.">
        <title>Complete Genome Sequence of the Beer Spoilage Organism Pediococcus claussenii ATCC BAA-344T.</title>
        <authorList>
            <person name="Pittet V."/>
            <person name="Abegunde T."/>
            <person name="Marfleet T."/>
            <person name="Haakensen M."/>
            <person name="Morrow K."/>
            <person name="Jayaprakash T."/>
            <person name="Schroeder K."/>
            <person name="Trost B."/>
            <person name="Byrns S."/>
            <person name="Bergsveinson J."/>
            <person name="Kusalik A."/>
            <person name="Ziola B."/>
        </authorList>
    </citation>
    <scope>NUCLEOTIDE SEQUENCE [LARGE SCALE GENOMIC DNA]</scope>
    <source>
        <strain evidence="1 2">ATCC BAA-344</strain>
    </source>
</reference>
<dbReference type="STRING" id="701521.PECL_41"/>
<dbReference type="PRINTS" id="PR00413">
    <property type="entry name" value="HADHALOGNASE"/>
</dbReference>
<dbReference type="Gene3D" id="1.10.150.240">
    <property type="entry name" value="Putative phosphatase, domain 2"/>
    <property type="match status" value="1"/>
</dbReference>
<keyword evidence="1" id="KW-0378">Hydrolase</keyword>
<sequence>MDFFDSVGEVPKASGLDDLVGRSLDDGWKMMVPDRNKREKLMPEFIKYWKANNIDFPKYVNPYVLEVLTRLKADGNVLAIASAGVIEEIDRMVLECGFSGLFDQIISGESVKHNKPAPDIYIESVKRLRINATRCIAIEDSQHGIAAAKGAGLTTWAVHYPEYHIDQTAADIVFNGFEDINRYITK</sequence>
<evidence type="ECO:0000313" key="1">
    <source>
        <dbReference type="EMBL" id="AEV94377.1"/>
    </source>
</evidence>
<dbReference type="Gene3D" id="3.40.50.1000">
    <property type="entry name" value="HAD superfamily/HAD-like"/>
    <property type="match status" value="1"/>
</dbReference>
<dbReference type="Pfam" id="PF13419">
    <property type="entry name" value="HAD_2"/>
    <property type="match status" value="1"/>
</dbReference>
<dbReference type="InterPro" id="IPR023214">
    <property type="entry name" value="HAD_sf"/>
</dbReference>
<dbReference type="PATRIC" id="fig|701521.8.peg.40"/>
<dbReference type="GO" id="GO:0008967">
    <property type="term" value="F:phosphoglycolate phosphatase activity"/>
    <property type="evidence" value="ECO:0007669"/>
    <property type="project" value="TreeGrafter"/>
</dbReference>
<name>G8PEB6_PEDCP</name>
<dbReference type="InterPro" id="IPR041492">
    <property type="entry name" value="HAD_2"/>
</dbReference>
<accession>G8PEB6</accession>
<dbReference type="SUPFAM" id="SSF56784">
    <property type="entry name" value="HAD-like"/>
    <property type="match status" value="1"/>
</dbReference>
<dbReference type="GO" id="GO:0005829">
    <property type="term" value="C:cytosol"/>
    <property type="evidence" value="ECO:0007669"/>
    <property type="project" value="TreeGrafter"/>
</dbReference>
<dbReference type="GO" id="GO:0006281">
    <property type="term" value="P:DNA repair"/>
    <property type="evidence" value="ECO:0007669"/>
    <property type="project" value="TreeGrafter"/>
</dbReference>
<dbReference type="KEGG" id="pce:PECL_41"/>
<dbReference type="InterPro" id="IPR050155">
    <property type="entry name" value="HAD-like_hydrolase_sf"/>
</dbReference>
<dbReference type="NCBIfam" id="TIGR01509">
    <property type="entry name" value="HAD-SF-IA-v3"/>
    <property type="match status" value="1"/>
</dbReference>
<dbReference type="PANTHER" id="PTHR43434:SF1">
    <property type="entry name" value="PHOSPHOGLYCOLATE PHOSPHATASE"/>
    <property type="match status" value="1"/>
</dbReference>
<protein>
    <submittedName>
        <fullName evidence="1">HAD hydrolase, IA, variant 3 family protein</fullName>
    </submittedName>
</protein>